<dbReference type="Pfam" id="PF00990">
    <property type="entry name" value="GGDEF"/>
    <property type="match status" value="1"/>
</dbReference>
<evidence type="ECO:0000259" key="4">
    <source>
        <dbReference type="PROSITE" id="PS50887"/>
    </source>
</evidence>
<dbReference type="Gene3D" id="3.30.70.270">
    <property type="match status" value="1"/>
</dbReference>
<evidence type="ECO:0008006" key="7">
    <source>
        <dbReference type="Google" id="ProtNLM"/>
    </source>
</evidence>
<dbReference type="InterPro" id="IPR035919">
    <property type="entry name" value="EAL_sf"/>
</dbReference>
<dbReference type="Pfam" id="PF00563">
    <property type="entry name" value="EAL"/>
    <property type="match status" value="1"/>
</dbReference>
<organism evidence="5 6">
    <name type="scientific">Aliidiomarina sanyensis</name>
    <dbReference type="NCBI Taxonomy" id="1249555"/>
    <lineage>
        <taxon>Bacteria</taxon>
        <taxon>Pseudomonadati</taxon>
        <taxon>Pseudomonadota</taxon>
        <taxon>Gammaproteobacteria</taxon>
        <taxon>Alteromonadales</taxon>
        <taxon>Idiomarinaceae</taxon>
        <taxon>Aliidiomarina</taxon>
    </lineage>
</organism>
<keyword evidence="6" id="KW-1185">Reference proteome</keyword>
<dbReference type="PANTHER" id="PTHR33121:SF81">
    <property type="entry name" value="CYCLIC DI-GMP PHOSPHODIESTERASE PDEB-RELATED"/>
    <property type="match status" value="1"/>
</dbReference>
<dbReference type="AlphaFoldDB" id="A0A432W509"/>
<accession>A0A432W509</accession>
<comment type="caution">
    <text evidence="5">The sequence shown here is derived from an EMBL/GenBank/DDBJ whole genome shotgun (WGS) entry which is preliminary data.</text>
</comment>
<dbReference type="InterPro" id="IPR001789">
    <property type="entry name" value="Sig_transdc_resp-reg_receiver"/>
</dbReference>
<feature type="domain" description="Response regulatory" evidence="2">
    <location>
        <begin position="1"/>
        <end position="73"/>
    </location>
</feature>
<keyword evidence="1" id="KW-0597">Phosphoprotein</keyword>
<feature type="domain" description="EAL" evidence="3">
    <location>
        <begin position="250"/>
        <end position="504"/>
    </location>
</feature>
<evidence type="ECO:0000313" key="6">
    <source>
        <dbReference type="Proteomes" id="UP000288405"/>
    </source>
</evidence>
<dbReference type="SMART" id="SM00267">
    <property type="entry name" value="GGDEF"/>
    <property type="match status" value="1"/>
</dbReference>
<feature type="modified residue" description="4-aspartylphosphate" evidence="1">
    <location>
        <position position="6"/>
    </location>
</feature>
<dbReference type="Gene3D" id="3.20.20.450">
    <property type="entry name" value="EAL domain"/>
    <property type="match status" value="1"/>
</dbReference>
<dbReference type="PROSITE" id="PS50887">
    <property type="entry name" value="GGDEF"/>
    <property type="match status" value="1"/>
</dbReference>
<dbReference type="InterPro" id="IPR050706">
    <property type="entry name" value="Cyclic-di-GMP_PDE-like"/>
</dbReference>
<dbReference type="InterPro" id="IPR000160">
    <property type="entry name" value="GGDEF_dom"/>
</dbReference>
<evidence type="ECO:0000313" key="5">
    <source>
        <dbReference type="EMBL" id="RUO24939.1"/>
    </source>
</evidence>
<dbReference type="RefSeq" id="WP_133306948.1">
    <property type="nucleotide sequence ID" value="NZ_PIPM01000029.1"/>
</dbReference>
<dbReference type="PANTHER" id="PTHR33121">
    <property type="entry name" value="CYCLIC DI-GMP PHOSPHODIESTERASE PDEF"/>
    <property type="match status" value="1"/>
</dbReference>
<dbReference type="EMBL" id="PIPM01000029">
    <property type="protein sequence ID" value="RUO24939.1"/>
    <property type="molecule type" value="Genomic_DNA"/>
</dbReference>
<dbReference type="InterPro" id="IPR029787">
    <property type="entry name" value="Nucleotide_cyclase"/>
</dbReference>
<evidence type="ECO:0000259" key="2">
    <source>
        <dbReference type="PROSITE" id="PS50110"/>
    </source>
</evidence>
<sequence length="516" mass="57512">SVFVIDFSLEDSTAIELINTLQQTPSYAFVPKVVITGHRDHLTEDLVIQAGASEYITKPFNRMTFASRIRASHTDQKLTNEISSGLLDHLTNLPTYQGFMNCLEESEDSGSDALSVMVFEVVNLNVINTMSGYEAGDQTLIYIARRLQELKPECGIIARISSTLFSLAVRSTDRTLLGEIFSEIKQLSRAKQQVAGGSRFFFPQIKVGVAIRGESDSLENVINNAVAATFLATSGPFAELSFFSEDASKRMSRTFEIGNALHSGDLVREMFMQYQPQVDLSTGALIGVEALVRWKSAVLGGVPPSEFLLIAEKKGYMDEVGMRIFELVFSDIRQFPKSLRIAINICPKQLQQNDFARSLCRLADRYKIDCSRIEIELTETSALQMSEVARSNIVQLAEHGFQLVLDDFGVGYSNLDYLLTLPISKLKLDRSFVSRVSHCRTTQNILRSLVMLARAEGFTLLAEGVESEKEHQILRKINIHAGQGYHYGRAQAIQDILKNYKAKSVSGSQSVLFDPR</sequence>
<protein>
    <recommendedName>
        <fullName evidence="7">GGDEF domain-containing response regulator</fullName>
    </recommendedName>
</protein>
<dbReference type="CDD" id="cd01948">
    <property type="entry name" value="EAL"/>
    <property type="match status" value="1"/>
</dbReference>
<dbReference type="SUPFAM" id="SSF52172">
    <property type="entry name" value="CheY-like"/>
    <property type="match status" value="1"/>
</dbReference>
<dbReference type="OrthoDB" id="8553030at2"/>
<dbReference type="InterPro" id="IPR011006">
    <property type="entry name" value="CheY-like_superfamily"/>
</dbReference>
<dbReference type="Proteomes" id="UP000288405">
    <property type="component" value="Unassembled WGS sequence"/>
</dbReference>
<dbReference type="GO" id="GO:0000160">
    <property type="term" value="P:phosphorelay signal transduction system"/>
    <property type="evidence" value="ECO:0007669"/>
    <property type="project" value="InterPro"/>
</dbReference>
<dbReference type="InterPro" id="IPR001633">
    <property type="entry name" value="EAL_dom"/>
</dbReference>
<feature type="non-terminal residue" evidence="5">
    <location>
        <position position="1"/>
    </location>
</feature>
<dbReference type="SUPFAM" id="SSF141868">
    <property type="entry name" value="EAL domain-like"/>
    <property type="match status" value="1"/>
</dbReference>
<dbReference type="SUPFAM" id="SSF55073">
    <property type="entry name" value="Nucleotide cyclase"/>
    <property type="match status" value="1"/>
</dbReference>
<proteinExistence type="predicted"/>
<name>A0A432W509_9GAMM</name>
<dbReference type="InterPro" id="IPR043128">
    <property type="entry name" value="Rev_trsase/Diguanyl_cyclase"/>
</dbReference>
<dbReference type="PROSITE" id="PS50110">
    <property type="entry name" value="RESPONSE_REGULATORY"/>
    <property type="match status" value="1"/>
</dbReference>
<dbReference type="GO" id="GO:0071111">
    <property type="term" value="F:cyclic-guanylate-specific phosphodiesterase activity"/>
    <property type="evidence" value="ECO:0007669"/>
    <property type="project" value="InterPro"/>
</dbReference>
<evidence type="ECO:0000256" key="1">
    <source>
        <dbReference type="PROSITE-ProRule" id="PRU00169"/>
    </source>
</evidence>
<evidence type="ECO:0000259" key="3">
    <source>
        <dbReference type="PROSITE" id="PS50883"/>
    </source>
</evidence>
<dbReference type="Gene3D" id="3.40.50.2300">
    <property type="match status" value="1"/>
</dbReference>
<dbReference type="SMART" id="SM00052">
    <property type="entry name" value="EAL"/>
    <property type="match status" value="1"/>
</dbReference>
<dbReference type="PROSITE" id="PS50883">
    <property type="entry name" value="EAL"/>
    <property type="match status" value="1"/>
</dbReference>
<gene>
    <name evidence="5" type="ORF">CWE11_11895</name>
</gene>
<reference evidence="5 6" key="1">
    <citation type="journal article" date="2011" name="Front. Microbiol.">
        <title>Genomic signatures of strain selection and enhancement in Bacillus atrophaeus var. globigii, a historical biowarfare simulant.</title>
        <authorList>
            <person name="Gibbons H.S."/>
            <person name="Broomall S.M."/>
            <person name="McNew L.A."/>
            <person name="Daligault H."/>
            <person name="Chapman C."/>
            <person name="Bruce D."/>
            <person name="Karavis M."/>
            <person name="Krepps M."/>
            <person name="McGregor P.A."/>
            <person name="Hong C."/>
            <person name="Park K.H."/>
            <person name="Akmal A."/>
            <person name="Feldman A."/>
            <person name="Lin J.S."/>
            <person name="Chang W.E."/>
            <person name="Higgs B.W."/>
            <person name="Demirev P."/>
            <person name="Lindquist J."/>
            <person name="Liem A."/>
            <person name="Fochler E."/>
            <person name="Read T.D."/>
            <person name="Tapia R."/>
            <person name="Johnson S."/>
            <person name="Bishop-Lilly K.A."/>
            <person name="Detter C."/>
            <person name="Han C."/>
            <person name="Sozhamannan S."/>
            <person name="Rosenzweig C.N."/>
            <person name="Skowronski E.W."/>
        </authorList>
    </citation>
    <scope>NUCLEOTIDE SEQUENCE [LARGE SCALE GENOMIC DNA]</scope>
    <source>
        <strain evidence="5 6">GYP-17</strain>
    </source>
</reference>
<feature type="domain" description="GGDEF" evidence="4">
    <location>
        <begin position="112"/>
        <end position="245"/>
    </location>
</feature>